<keyword evidence="3" id="KW-1185">Reference proteome</keyword>
<proteinExistence type="predicted"/>
<name>A0ABM9JYM0_9RALS</name>
<organism evidence="2 3">
    <name type="scientific">Ralstonia psammae</name>
    <dbReference type="NCBI Taxonomy" id="3058598"/>
    <lineage>
        <taxon>Bacteria</taxon>
        <taxon>Pseudomonadati</taxon>
        <taxon>Pseudomonadota</taxon>
        <taxon>Betaproteobacteria</taxon>
        <taxon>Burkholderiales</taxon>
        <taxon>Burkholderiaceae</taxon>
        <taxon>Ralstonia</taxon>
    </lineage>
</organism>
<feature type="compositionally biased region" description="Basic and acidic residues" evidence="1">
    <location>
        <begin position="26"/>
        <end position="42"/>
    </location>
</feature>
<dbReference type="Proteomes" id="UP001189813">
    <property type="component" value="Unassembled WGS sequence"/>
</dbReference>
<evidence type="ECO:0000313" key="2">
    <source>
        <dbReference type="EMBL" id="CAJ0807706.1"/>
    </source>
</evidence>
<accession>A0ABM9JYM0</accession>
<dbReference type="EMBL" id="CATZBU010000017">
    <property type="protein sequence ID" value="CAJ0807706.1"/>
    <property type="molecule type" value="Genomic_DNA"/>
</dbReference>
<gene>
    <name evidence="2" type="ORF">LMG19083_04601</name>
</gene>
<reference evidence="2 3" key="1">
    <citation type="submission" date="2023-07" db="EMBL/GenBank/DDBJ databases">
        <authorList>
            <person name="Peeters C."/>
        </authorList>
    </citation>
    <scope>NUCLEOTIDE SEQUENCE [LARGE SCALE GENOMIC DNA]</scope>
    <source>
        <strain evidence="2 3">LMG 19083</strain>
    </source>
</reference>
<comment type="caution">
    <text evidence="2">The sequence shown here is derived from an EMBL/GenBank/DDBJ whole genome shotgun (WGS) entry which is preliminary data.</text>
</comment>
<evidence type="ECO:0000256" key="1">
    <source>
        <dbReference type="SAM" id="MobiDB-lite"/>
    </source>
</evidence>
<evidence type="ECO:0000313" key="3">
    <source>
        <dbReference type="Proteomes" id="UP001189813"/>
    </source>
</evidence>
<sequence>MMKRAVVVLLVVCTALTGCSRAGNGEGKHESEFKRRFLGETQ</sequence>
<protein>
    <recommendedName>
        <fullName evidence="4">Lipoprotein</fullName>
    </recommendedName>
</protein>
<evidence type="ECO:0008006" key="4">
    <source>
        <dbReference type="Google" id="ProtNLM"/>
    </source>
</evidence>
<dbReference type="PROSITE" id="PS51257">
    <property type="entry name" value="PROKAR_LIPOPROTEIN"/>
    <property type="match status" value="1"/>
</dbReference>
<feature type="region of interest" description="Disordered" evidence="1">
    <location>
        <begin position="21"/>
        <end position="42"/>
    </location>
</feature>